<keyword evidence="3" id="KW-1185">Reference proteome</keyword>
<name>A0ABV8MJI7_9NEIS</name>
<protein>
    <submittedName>
        <fullName evidence="2">YfiR family protein</fullName>
    </submittedName>
</protein>
<proteinExistence type="predicted"/>
<gene>
    <name evidence="2" type="ORF">ACFOW7_00365</name>
</gene>
<dbReference type="Proteomes" id="UP001595791">
    <property type="component" value="Unassembled WGS sequence"/>
</dbReference>
<dbReference type="Pfam" id="PF13689">
    <property type="entry name" value="DUF4154"/>
    <property type="match status" value="1"/>
</dbReference>
<dbReference type="InterPro" id="IPR025293">
    <property type="entry name" value="YfiR/HmsC-like"/>
</dbReference>
<dbReference type="EMBL" id="JBHSBU010000001">
    <property type="protein sequence ID" value="MFC4157797.1"/>
    <property type="molecule type" value="Genomic_DNA"/>
</dbReference>
<evidence type="ECO:0000313" key="2">
    <source>
        <dbReference type="EMBL" id="MFC4157797.1"/>
    </source>
</evidence>
<feature type="signal peptide" evidence="1">
    <location>
        <begin position="1"/>
        <end position="27"/>
    </location>
</feature>
<feature type="chain" id="PRO_5047224743" evidence="1">
    <location>
        <begin position="28"/>
        <end position="186"/>
    </location>
</feature>
<evidence type="ECO:0000256" key="1">
    <source>
        <dbReference type="SAM" id="SignalP"/>
    </source>
</evidence>
<evidence type="ECO:0000313" key="3">
    <source>
        <dbReference type="Proteomes" id="UP001595791"/>
    </source>
</evidence>
<organism evidence="2 3">
    <name type="scientific">Chitinimonas lacunae</name>
    <dbReference type="NCBI Taxonomy" id="1963018"/>
    <lineage>
        <taxon>Bacteria</taxon>
        <taxon>Pseudomonadati</taxon>
        <taxon>Pseudomonadota</taxon>
        <taxon>Betaproteobacteria</taxon>
        <taxon>Neisseriales</taxon>
        <taxon>Chitinibacteraceae</taxon>
        <taxon>Chitinimonas</taxon>
    </lineage>
</organism>
<keyword evidence="1" id="KW-0732">Signal</keyword>
<sequence>MQPRFHSLLAPTIRWLLLALLACNAAAITDPNLEARVKAAFLYKFATYVEWPDAGQSEAPFVVGIVESDQIAAALQLLAPGRHIGRRPLVVRRLKTGDSPNGVQMLFVGQSTGAALKTWIDNVRGQPVLVVTETEGALTQGSVINFVLAEQHVRFEISLPAAEQRHLKISSRLLSVARQVQTGSAP</sequence>
<dbReference type="RefSeq" id="WP_378159811.1">
    <property type="nucleotide sequence ID" value="NZ_JBHSBU010000001.1"/>
</dbReference>
<comment type="caution">
    <text evidence="2">The sequence shown here is derived from an EMBL/GenBank/DDBJ whole genome shotgun (WGS) entry which is preliminary data.</text>
</comment>
<accession>A0ABV8MJI7</accession>
<reference evidence="3" key="1">
    <citation type="journal article" date="2019" name="Int. J. Syst. Evol. Microbiol.">
        <title>The Global Catalogue of Microorganisms (GCM) 10K type strain sequencing project: providing services to taxonomists for standard genome sequencing and annotation.</title>
        <authorList>
            <consortium name="The Broad Institute Genomics Platform"/>
            <consortium name="The Broad Institute Genome Sequencing Center for Infectious Disease"/>
            <person name="Wu L."/>
            <person name="Ma J."/>
        </authorList>
    </citation>
    <scope>NUCLEOTIDE SEQUENCE [LARGE SCALE GENOMIC DNA]</scope>
    <source>
        <strain evidence="3">LMG 29894</strain>
    </source>
</reference>